<dbReference type="Gene3D" id="2.30.30.40">
    <property type="entry name" value="SH3 Domains"/>
    <property type="match status" value="1"/>
</dbReference>
<dbReference type="GO" id="GO:0007520">
    <property type="term" value="P:myoblast fusion"/>
    <property type="evidence" value="ECO:0007669"/>
    <property type="project" value="TreeGrafter"/>
</dbReference>
<evidence type="ECO:0000256" key="3">
    <source>
        <dbReference type="PROSITE-ProRule" id="PRU00983"/>
    </source>
</evidence>
<dbReference type="InterPro" id="IPR027007">
    <property type="entry name" value="C2_DOCK-type_domain"/>
</dbReference>
<feature type="domain" description="C2 DOCK-type" evidence="4">
    <location>
        <begin position="419"/>
        <end position="597"/>
    </location>
</feature>
<dbReference type="GO" id="GO:0005737">
    <property type="term" value="C:cytoplasm"/>
    <property type="evidence" value="ECO:0007669"/>
    <property type="project" value="UniProtKB-SubCell"/>
</dbReference>
<dbReference type="Gene3D" id="1.20.1270.350">
    <property type="entry name" value="Dedicator of cytokinesis N-terminal subdomain"/>
    <property type="match status" value="1"/>
</dbReference>
<evidence type="ECO:0000313" key="5">
    <source>
        <dbReference type="EMBL" id="VBB29171.1"/>
    </source>
</evidence>
<dbReference type="GO" id="GO:0016477">
    <property type="term" value="P:cell migration"/>
    <property type="evidence" value="ECO:0007669"/>
    <property type="project" value="TreeGrafter"/>
</dbReference>
<protein>
    <recommendedName>
        <fullName evidence="4">C2 DOCK-type domain-containing protein</fullName>
    </recommendedName>
</protein>
<reference evidence="5 6" key="1">
    <citation type="submission" date="2018-08" db="EMBL/GenBank/DDBJ databases">
        <authorList>
            <person name="Laetsch R D."/>
            <person name="Stevens L."/>
            <person name="Kumar S."/>
            <person name="Blaxter L. M."/>
        </authorList>
    </citation>
    <scope>NUCLEOTIDE SEQUENCE [LARGE SCALE GENOMIC DNA]</scope>
</reference>
<dbReference type="Pfam" id="PF16172">
    <property type="entry name" value="DOCK_N"/>
    <property type="match status" value="1"/>
</dbReference>
<dbReference type="GO" id="GO:0005085">
    <property type="term" value="F:guanyl-nucleotide exchange factor activity"/>
    <property type="evidence" value="ECO:0007669"/>
    <property type="project" value="InterPro"/>
</dbReference>
<dbReference type="InterPro" id="IPR026791">
    <property type="entry name" value="DOCK"/>
</dbReference>
<dbReference type="GO" id="GO:0031267">
    <property type="term" value="F:small GTPase binding"/>
    <property type="evidence" value="ECO:0007669"/>
    <property type="project" value="TreeGrafter"/>
</dbReference>
<keyword evidence="2" id="KW-0963">Cytoplasm</keyword>
<dbReference type="Pfam" id="PF14429">
    <property type="entry name" value="DOCK-C2"/>
    <property type="match status" value="1"/>
</dbReference>
<evidence type="ECO:0000313" key="6">
    <source>
        <dbReference type="Proteomes" id="UP000276991"/>
    </source>
</evidence>
<dbReference type="EMBL" id="UPTC01000554">
    <property type="protein sequence ID" value="VBB29171.1"/>
    <property type="molecule type" value="Genomic_DNA"/>
</dbReference>
<dbReference type="AlphaFoldDB" id="A0A498SKF9"/>
<feature type="non-terminal residue" evidence="5">
    <location>
        <position position="597"/>
    </location>
</feature>
<evidence type="ECO:0000256" key="1">
    <source>
        <dbReference type="ARBA" id="ARBA00004496"/>
    </source>
</evidence>
<dbReference type="PANTHER" id="PTHR45653">
    <property type="entry name" value="DEDICATOR OF CYTOKINESIS"/>
    <property type="match status" value="1"/>
</dbReference>
<dbReference type="Proteomes" id="UP000276991">
    <property type="component" value="Unassembled WGS sequence"/>
</dbReference>
<dbReference type="STRING" id="6277.A0A498SKF9"/>
<dbReference type="GO" id="GO:0007264">
    <property type="term" value="P:small GTPase-mediated signal transduction"/>
    <property type="evidence" value="ECO:0007669"/>
    <property type="project" value="InterPro"/>
</dbReference>
<dbReference type="InterPro" id="IPR042455">
    <property type="entry name" value="DOCK_N_sub1"/>
</dbReference>
<dbReference type="Gene3D" id="2.60.40.150">
    <property type="entry name" value="C2 domain"/>
    <property type="match status" value="1"/>
</dbReference>
<dbReference type="InterPro" id="IPR035892">
    <property type="entry name" value="C2_domain_sf"/>
</dbReference>
<dbReference type="OrthoDB" id="18896at2759"/>
<gene>
    <name evidence="5" type="ORF">NAV_LOCUS3979</name>
</gene>
<accession>A0A498SKF9</accession>
<evidence type="ECO:0000256" key="2">
    <source>
        <dbReference type="ARBA" id="ARBA00022490"/>
    </source>
</evidence>
<evidence type="ECO:0000259" key="4">
    <source>
        <dbReference type="PROSITE" id="PS51650"/>
    </source>
</evidence>
<dbReference type="GO" id="GO:0005886">
    <property type="term" value="C:plasma membrane"/>
    <property type="evidence" value="ECO:0007669"/>
    <property type="project" value="TreeGrafter"/>
</dbReference>
<sequence>MLAKKIARCNFLWNGPPPLTYPFLPLHIGEKVTVACSCDDWSYGSSLDNENRFGIFPNNAVISFNESVPTISNEAIEIVEELTDILKEWWHTIKNTYYHQARMECQDEVLVYMEDIMIMRKKILSGNVPIEELREMRSELARKIDLGNQWLGLDMLIRDDMGRKIDSDTTSVVQVYRAHVDAASRILNDSKPNDTSGVTSFSLLVHALSATVDSKAECEFTLSLYDTSEKKFISENFVFYWSFSTGNLTNSNSKVLFNDLGPKEYPSSSLSVETHRLLLCIRVARIAPIEQTSSTLKKHVDPGPPQLWPRQPYAAAVLDLSNVIGDPHGATEHIISLNRDDSLEQLIARASSARTNNSLKAVNGELSAFGRAQLMISTKVLIGSLIQIKKMHPQIFSSNSPFELRRLSFADVISADDIRNDLYVTLLHGDLHGGKGSDKNIEVRITVVDTNGIVENSIVVITADGIRWTTTYQSLVFYHDDRPKWNESIKVQIPENIDQNIHLRITFHHKKAFDKTKQEKGPFALSFARIMEGATLIRDGLHELLVYKIETGRFDDNDTSYTRLPATREELKASQAQLKPQTTTFIYGEKNFLTIET</sequence>
<comment type="similarity">
    <text evidence="3">Belongs to the DOCK family.</text>
</comment>
<dbReference type="InterPro" id="IPR032376">
    <property type="entry name" value="DOCK_N"/>
</dbReference>
<proteinExistence type="inferred from homology"/>
<keyword evidence="6" id="KW-1185">Reference proteome</keyword>
<comment type="subcellular location">
    <subcellularLocation>
        <location evidence="1">Cytoplasm</location>
    </subcellularLocation>
</comment>
<dbReference type="PROSITE" id="PS51650">
    <property type="entry name" value="C2_DOCK"/>
    <property type="match status" value="1"/>
</dbReference>
<name>A0A498SKF9_ACAVI</name>
<dbReference type="PANTHER" id="PTHR45653:SF10">
    <property type="entry name" value="MYOBLAST CITY, ISOFORM B"/>
    <property type="match status" value="1"/>
</dbReference>
<organism evidence="5 6">
    <name type="scientific">Acanthocheilonema viteae</name>
    <name type="common">Filarial nematode worm</name>
    <name type="synonym">Dipetalonema viteae</name>
    <dbReference type="NCBI Taxonomy" id="6277"/>
    <lineage>
        <taxon>Eukaryota</taxon>
        <taxon>Metazoa</taxon>
        <taxon>Ecdysozoa</taxon>
        <taxon>Nematoda</taxon>
        <taxon>Chromadorea</taxon>
        <taxon>Rhabditida</taxon>
        <taxon>Spirurina</taxon>
        <taxon>Spiruromorpha</taxon>
        <taxon>Filarioidea</taxon>
        <taxon>Onchocercidae</taxon>
        <taxon>Acanthocheilonema</taxon>
    </lineage>
</organism>